<keyword evidence="2" id="KW-0479">Metal-binding</keyword>
<dbReference type="Pfam" id="PF01546">
    <property type="entry name" value="Peptidase_M20"/>
    <property type="match status" value="1"/>
</dbReference>
<evidence type="ECO:0000256" key="4">
    <source>
        <dbReference type="ARBA" id="ARBA00022833"/>
    </source>
</evidence>
<evidence type="ECO:0000313" key="6">
    <source>
        <dbReference type="Proteomes" id="UP000240800"/>
    </source>
</evidence>
<dbReference type="InterPro" id="IPR012166">
    <property type="entry name" value="Uncharacterised_RocB"/>
</dbReference>
<proteinExistence type="predicted"/>
<dbReference type="RefSeq" id="WP_069332091.1">
    <property type="nucleotide sequence ID" value="NZ_MABH01000138.1"/>
</dbReference>
<keyword evidence="3" id="KW-0378">Hydrolase</keyword>
<comment type="cofactor">
    <cofactor evidence="1">
        <name>Zn(2+)</name>
        <dbReference type="ChEBI" id="CHEBI:29105"/>
    </cofactor>
</comment>
<evidence type="ECO:0000256" key="1">
    <source>
        <dbReference type="ARBA" id="ARBA00001947"/>
    </source>
</evidence>
<reference evidence="5 6" key="1">
    <citation type="submission" date="2018-04" db="EMBL/GenBank/DDBJ databases">
        <title>Genomic Encyclopedia of Type Strains, Phase III (KMG-III): the genomes of soil and plant-associated and newly described type strains.</title>
        <authorList>
            <person name="Whitman W."/>
        </authorList>
    </citation>
    <scope>NUCLEOTIDE SEQUENCE [LARGE SCALE GENOMIC DNA]</scope>
    <source>
        <strain evidence="5 6">JA192</strain>
    </source>
</reference>
<dbReference type="SUPFAM" id="SSF55031">
    <property type="entry name" value="Bacterial exopeptidase dimerisation domain"/>
    <property type="match status" value="1"/>
</dbReference>
<keyword evidence="4" id="KW-0862">Zinc</keyword>
<dbReference type="InterPro" id="IPR001261">
    <property type="entry name" value="ArgE/DapE_CS"/>
</dbReference>
<dbReference type="Gene3D" id="3.40.630.10">
    <property type="entry name" value="Zn peptidases"/>
    <property type="match status" value="1"/>
</dbReference>
<keyword evidence="6" id="KW-1185">Reference proteome</keyword>
<evidence type="ECO:0000313" key="5">
    <source>
        <dbReference type="EMBL" id="PTM79425.1"/>
    </source>
</evidence>
<dbReference type="EMBL" id="PZZW01000003">
    <property type="protein sequence ID" value="PTM79425.1"/>
    <property type="molecule type" value="Genomic_DNA"/>
</dbReference>
<evidence type="ECO:0000256" key="2">
    <source>
        <dbReference type="ARBA" id="ARBA00022723"/>
    </source>
</evidence>
<organism evidence="5 6">
    <name type="scientific">Cereibacter johrii</name>
    <dbReference type="NCBI Taxonomy" id="445629"/>
    <lineage>
        <taxon>Bacteria</taxon>
        <taxon>Pseudomonadati</taxon>
        <taxon>Pseudomonadota</taxon>
        <taxon>Alphaproteobacteria</taxon>
        <taxon>Rhodobacterales</taxon>
        <taxon>Paracoccaceae</taxon>
        <taxon>Cereibacter</taxon>
    </lineage>
</organism>
<evidence type="ECO:0000256" key="3">
    <source>
        <dbReference type="ARBA" id="ARBA00022801"/>
    </source>
</evidence>
<dbReference type="PIRSF" id="PIRSF010386">
    <property type="entry name" value="RocB"/>
    <property type="match status" value="1"/>
</dbReference>
<sequence>MAHYRDRARDWALWLTRQRSVTGTPGEVALAQRLAERIRATPALAGAEVWTIGCGDALGRECCAALVRGQGPDTVLLTGHFDTVTDADYGDLQPVACEPEALQGALLRRLASPGTSAERLAKADLASGDFLPGRGLLDMKAGLGAALAALEVWAAAPERAGNLLFVAVPDEEVTSVGARALAEALPQIAAERGLSVRAAINCDCVTDEGDGSLGQVVALGSVGKLLVTALVAGVPAHASQPYEGLNAGAIAAALVARAEWAPELADGQEGAAGIPPVLLSLRDGREGYDVTTPATVFATWNVLSQGRGAMATLGAFRAIALEAAAGLAAALAARQEAVTGRPAEVPGIPVSTLAELVASLPEAATERLAARAKALGGEGLSLPDQNRLLAEEAWRLSGRRGPAILLGFGALPYLPVHLGHGPEAQGLRRALDRARAAVEAAHGCRIGTMEFFPGISDLSFFGEGDASEVPFMAANTLAWGATGWSGRIANLPAVNVGPWGRSYHTPLERLHAPYAFDVLPDFLLRIAREVLAPGGR</sequence>
<comment type="caution">
    <text evidence="5">The sequence shown here is derived from an EMBL/GenBank/DDBJ whole genome shotgun (WGS) entry which is preliminary data.</text>
</comment>
<dbReference type="InterPro" id="IPR002933">
    <property type="entry name" value="Peptidase_M20"/>
</dbReference>
<dbReference type="PROSITE" id="PS00758">
    <property type="entry name" value="ARGE_DAPE_CPG2_1"/>
    <property type="match status" value="1"/>
</dbReference>
<dbReference type="Proteomes" id="UP000240800">
    <property type="component" value="Unassembled WGS sequence"/>
</dbReference>
<name>A0ABX5JCF2_9RHOB</name>
<dbReference type="InterPro" id="IPR050072">
    <property type="entry name" value="Peptidase_M20A"/>
</dbReference>
<dbReference type="InterPro" id="IPR036264">
    <property type="entry name" value="Bact_exopeptidase_dim_dom"/>
</dbReference>
<gene>
    <name evidence="5" type="ORF">C8J29_103527</name>
</gene>
<protein>
    <submittedName>
        <fullName evidence="5">Arginine utilization protein RocB</fullName>
    </submittedName>
</protein>
<dbReference type="PANTHER" id="PTHR43808:SF27">
    <property type="entry name" value="PROTEIN ROCB"/>
    <property type="match status" value="1"/>
</dbReference>
<dbReference type="PANTHER" id="PTHR43808">
    <property type="entry name" value="ACETYLORNITHINE DEACETYLASE"/>
    <property type="match status" value="1"/>
</dbReference>
<accession>A0ABX5JCF2</accession>
<dbReference type="SUPFAM" id="SSF53187">
    <property type="entry name" value="Zn-dependent exopeptidases"/>
    <property type="match status" value="1"/>
</dbReference>